<dbReference type="CDD" id="cd07067">
    <property type="entry name" value="HP_PGM_like"/>
    <property type="match status" value="1"/>
</dbReference>
<dbReference type="GO" id="GO:0005737">
    <property type="term" value="C:cytoplasm"/>
    <property type="evidence" value="ECO:0007669"/>
    <property type="project" value="TreeGrafter"/>
</dbReference>
<evidence type="ECO:0000313" key="3">
    <source>
        <dbReference type="EMBL" id="EKF41358.1"/>
    </source>
</evidence>
<evidence type="ECO:0000313" key="4">
    <source>
        <dbReference type="Proteomes" id="UP000007374"/>
    </source>
</evidence>
<dbReference type="OrthoDB" id="9781415at2"/>
<protein>
    <submittedName>
        <fullName evidence="3">Phosphoglycerate mutase</fullName>
    </submittedName>
</protein>
<dbReference type="GO" id="GO:0016791">
    <property type="term" value="F:phosphatase activity"/>
    <property type="evidence" value="ECO:0007669"/>
    <property type="project" value="TreeGrafter"/>
</dbReference>
<keyword evidence="4" id="KW-1185">Reference proteome</keyword>
<feature type="active site" description="Proton donor/acceptor" evidence="1">
    <location>
        <position position="94"/>
    </location>
</feature>
<dbReference type="Gene3D" id="3.40.50.1240">
    <property type="entry name" value="Phosphoglycerate mutase-like"/>
    <property type="match status" value="1"/>
</dbReference>
<evidence type="ECO:0000256" key="1">
    <source>
        <dbReference type="PIRSR" id="PIRSR613078-1"/>
    </source>
</evidence>
<reference evidence="3 4" key="1">
    <citation type="journal article" date="2012" name="J. Bacteriol.">
        <title>Genome Sequence of Nitratireductor indicus Type Strain C115.</title>
        <authorList>
            <person name="Lai Q."/>
            <person name="Li G."/>
            <person name="Yu Z."/>
            <person name="Shao Z."/>
        </authorList>
    </citation>
    <scope>NUCLEOTIDE SEQUENCE [LARGE SCALE GENOMIC DNA]</scope>
    <source>
        <strain evidence="3 4">C115</strain>
    </source>
</reference>
<dbReference type="InterPro" id="IPR013078">
    <property type="entry name" value="His_Pase_superF_clade-1"/>
</dbReference>
<dbReference type="PROSITE" id="PS00175">
    <property type="entry name" value="PG_MUTASE"/>
    <property type="match status" value="1"/>
</dbReference>
<dbReference type="InterPro" id="IPR029033">
    <property type="entry name" value="His_PPase_superfam"/>
</dbReference>
<dbReference type="PANTHER" id="PTHR48100">
    <property type="entry name" value="BROAD-SPECIFICITY PHOSPHATASE YOR283W-RELATED"/>
    <property type="match status" value="1"/>
</dbReference>
<feature type="active site" description="Tele-phosphohistidine intermediate" evidence="1">
    <location>
        <position position="14"/>
    </location>
</feature>
<dbReference type="eggNOG" id="COG0406">
    <property type="taxonomic scope" value="Bacteria"/>
</dbReference>
<gene>
    <name evidence="3" type="ORF">NA8A_15941</name>
</gene>
<dbReference type="SUPFAM" id="SSF53254">
    <property type="entry name" value="Phosphoglycerate mutase-like"/>
    <property type="match status" value="1"/>
</dbReference>
<proteinExistence type="predicted"/>
<dbReference type="AlphaFoldDB" id="K2N1J5"/>
<name>K2N1J5_9HYPH</name>
<dbReference type="PANTHER" id="PTHR48100:SF59">
    <property type="entry name" value="ADENOSYLCOBALAMIN_ALPHA-RIBAZOLE PHOSPHATASE"/>
    <property type="match status" value="1"/>
</dbReference>
<accession>K2N1J5</accession>
<sequence length="199" mass="22517">MPDLRPPLLYVIRHGQTDWNVEERLQGQADTDINAVGQKQADGNGIRLAELIGEAKAFRFVSSPLRRTRETMERVRTGLGLPPQDYQLDPRLKELNFGEWEGFTYAELEREHPGATKARALDKWGFVPPGETAESYAMLAMRIRPWLEDVREPTVCVTHGGVIRALLFLTGQVEPEEAATVPIPQDRILRFENGNVGWI</sequence>
<evidence type="ECO:0000256" key="2">
    <source>
        <dbReference type="PIRSR" id="PIRSR613078-2"/>
    </source>
</evidence>
<dbReference type="STRING" id="721133.SAMN05216176_111120"/>
<feature type="binding site" evidence="2">
    <location>
        <position position="67"/>
    </location>
    <ligand>
        <name>substrate</name>
    </ligand>
</feature>
<dbReference type="PIRSF" id="PIRSF000709">
    <property type="entry name" value="6PFK_2-Ptase"/>
    <property type="match status" value="1"/>
</dbReference>
<dbReference type="EMBL" id="AMSI01000011">
    <property type="protein sequence ID" value="EKF41358.1"/>
    <property type="molecule type" value="Genomic_DNA"/>
</dbReference>
<dbReference type="Pfam" id="PF00300">
    <property type="entry name" value="His_Phos_1"/>
    <property type="match status" value="1"/>
</dbReference>
<dbReference type="PATRIC" id="fig|1231190.3.peg.3299"/>
<feature type="binding site" evidence="2">
    <location>
        <begin position="13"/>
        <end position="20"/>
    </location>
    <ligand>
        <name>substrate</name>
    </ligand>
</feature>
<dbReference type="SMART" id="SM00855">
    <property type="entry name" value="PGAM"/>
    <property type="match status" value="1"/>
</dbReference>
<dbReference type="RefSeq" id="WP_009451374.1">
    <property type="nucleotide sequence ID" value="NZ_AMSI01000011.1"/>
</dbReference>
<dbReference type="InterPro" id="IPR050275">
    <property type="entry name" value="PGM_Phosphatase"/>
</dbReference>
<dbReference type="Proteomes" id="UP000007374">
    <property type="component" value="Unassembled WGS sequence"/>
</dbReference>
<dbReference type="InterPro" id="IPR001345">
    <property type="entry name" value="PG/BPGM_mutase_AS"/>
</dbReference>
<comment type="caution">
    <text evidence="3">The sequence shown here is derived from an EMBL/GenBank/DDBJ whole genome shotgun (WGS) entry which is preliminary data.</text>
</comment>
<organism evidence="3 4">
    <name type="scientific">Nitratireductor indicus C115</name>
    <dbReference type="NCBI Taxonomy" id="1231190"/>
    <lineage>
        <taxon>Bacteria</taxon>
        <taxon>Pseudomonadati</taxon>
        <taxon>Pseudomonadota</taxon>
        <taxon>Alphaproteobacteria</taxon>
        <taxon>Hyphomicrobiales</taxon>
        <taxon>Phyllobacteriaceae</taxon>
        <taxon>Nitratireductor</taxon>
    </lineage>
</organism>